<dbReference type="InterPro" id="IPR015943">
    <property type="entry name" value="WD40/YVTN_repeat-like_dom_sf"/>
</dbReference>
<comment type="caution">
    <text evidence="1">The sequence shown here is derived from an EMBL/GenBank/DDBJ whole genome shotgun (WGS) entry which is preliminary data.</text>
</comment>
<evidence type="ECO:0000313" key="2">
    <source>
        <dbReference type="Proteomes" id="UP000216533"/>
    </source>
</evidence>
<dbReference type="AlphaFoldDB" id="A0A255DXN8"/>
<dbReference type="SUPFAM" id="SSF69322">
    <property type="entry name" value="Tricorn protease domain 2"/>
    <property type="match status" value="1"/>
</dbReference>
<dbReference type="Proteomes" id="UP000216533">
    <property type="component" value="Unassembled WGS sequence"/>
</dbReference>
<dbReference type="SUPFAM" id="SSF63829">
    <property type="entry name" value="Calcium-dependent phosphotriesterase"/>
    <property type="match status" value="1"/>
</dbReference>
<reference evidence="1 2" key="1">
    <citation type="submission" date="2017-07" db="EMBL/GenBank/DDBJ databases">
        <title>Draft whole genome sequences of clinical Proprionibacteriaceae strains.</title>
        <authorList>
            <person name="Bernier A.-M."/>
            <person name="Bernard K."/>
            <person name="Domingo M.-C."/>
        </authorList>
    </citation>
    <scope>NUCLEOTIDE SEQUENCE [LARGE SCALE GENOMIC DNA]</scope>
    <source>
        <strain evidence="1 2">NML 160184</strain>
    </source>
</reference>
<protein>
    <submittedName>
        <fullName evidence="1">Uncharacterized protein</fullName>
    </submittedName>
</protein>
<dbReference type="EMBL" id="NMVI01000029">
    <property type="protein sequence ID" value="OYN84087.1"/>
    <property type="molecule type" value="Genomic_DNA"/>
</dbReference>
<gene>
    <name evidence="1" type="ORF">CGZ92_13635</name>
</gene>
<name>A0A255DXN8_9ACTN</name>
<dbReference type="Gene3D" id="2.130.10.10">
    <property type="entry name" value="YVTN repeat-like/Quinoprotein amine dehydrogenase"/>
    <property type="match status" value="2"/>
</dbReference>
<proteinExistence type="predicted"/>
<evidence type="ECO:0000313" key="1">
    <source>
        <dbReference type="EMBL" id="OYN84087.1"/>
    </source>
</evidence>
<sequence>MTALTVVEGDFGTLPDGTFAAFAAPLGEDASLNICSAATGDRIGRHQLLGAGGAPIVLAAPDGSVYVATYYDGHLYRWDPATETITDLGRPTPAATYVYGLTAGKDGYIHGGTFPDAKAWSYHPDHGFTDLGKASSNTAVQYVSAAAYDPVHHALFVGTRPVAELYRIDLATGDKVRVELGVTGSGINDLDVGVAGDRSRVFVTMDQKMRVVDADTLTEVAWTTDDEHQTPAAYAVNARGVSEAHEGKVWWSTFTNKALKLTCYDIATDQHTVTRHTVPGGSLVGYGWTIENDHNVLYAFAGNYEGNGIRFDVDADELTVVVFDIEPEPTPLSAILVSPDGQDVYANAYINGNTVAVAADTGEARPVVRFGQVEDWVVAGEAVYAGIYPGGSLLEWHPADGDTSATTKLADLKGSAQQIRPLEAKVYDGKIWWGTEPDYGLRGGTVAILDPASGEVEVHHDVVPDHTIAAIGFAHDKVYVGSSRHGGTGTSPIAGSAQLIEWDPSSNTTVRSWAPEGAMSINALTTGPQGHLYALVDTVLYEIGDELEVRRQLPLVSGGGGTSAGAGELIFHPNGYLYAQVARNVFVVDPLGWTATSVASNTRRLDLAPDGRLWALLYLEGYRSSTNVGRYTLPDGTADTREFVTVLGQTSQIKNRFVVTGETLQDSFADVAEQPGTGDPRQHAARLAAVRNILATLDSAGAITTAERGELTSLAARSR</sequence>
<organism evidence="1 2">
    <name type="scientific">Parenemella sanctibonifatiensis</name>
    <dbReference type="NCBI Taxonomy" id="2016505"/>
    <lineage>
        <taxon>Bacteria</taxon>
        <taxon>Bacillati</taxon>
        <taxon>Actinomycetota</taxon>
        <taxon>Actinomycetes</taxon>
        <taxon>Propionibacteriales</taxon>
        <taxon>Propionibacteriaceae</taxon>
        <taxon>Parenemella</taxon>
    </lineage>
</organism>
<accession>A0A255DXN8</accession>